<reference evidence="1" key="1">
    <citation type="submission" date="2021-02" db="EMBL/GenBank/DDBJ databases">
        <authorList>
            <person name="Nowell W R."/>
        </authorList>
    </citation>
    <scope>NUCLEOTIDE SEQUENCE</scope>
</reference>
<feature type="non-terminal residue" evidence="1">
    <location>
        <position position="122"/>
    </location>
</feature>
<name>A0A820QTG3_9BILA</name>
<organism evidence="1 2">
    <name type="scientific">Adineta steineri</name>
    <dbReference type="NCBI Taxonomy" id="433720"/>
    <lineage>
        <taxon>Eukaryota</taxon>
        <taxon>Metazoa</taxon>
        <taxon>Spiralia</taxon>
        <taxon>Gnathifera</taxon>
        <taxon>Rotifera</taxon>
        <taxon>Eurotatoria</taxon>
        <taxon>Bdelloidea</taxon>
        <taxon>Adinetida</taxon>
        <taxon>Adinetidae</taxon>
        <taxon>Adineta</taxon>
    </lineage>
</organism>
<dbReference type="EMBL" id="CAJOAY010031319">
    <property type="protein sequence ID" value="CAF4424984.1"/>
    <property type="molecule type" value="Genomic_DNA"/>
</dbReference>
<dbReference type="AlphaFoldDB" id="A0A820QTG3"/>
<evidence type="ECO:0000313" key="2">
    <source>
        <dbReference type="Proteomes" id="UP000663881"/>
    </source>
</evidence>
<comment type="caution">
    <text evidence="1">The sequence shown here is derived from an EMBL/GenBank/DDBJ whole genome shotgun (WGS) entry which is preliminary data.</text>
</comment>
<accession>A0A820QTG3</accession>
<sequence>GFYSIPYGFRSIYDEYWPDTILSQTSSNISGVVDGFLSGCTPFDGLLTSTLDCLYSNKCLEQLTDYFPNLNLTNFNFTDSHLLSNRQNNSLYERLTNLFIEDWTPTINYSKYFTNCAPLLCT</sequence>
<feature type="non-terminal residue" evidence="1">
    <location>
        <position position="1"/>
    </location>
</feature>
<protein>
    <submittedName>
        <fullName evidence="1">Uncharacterized protein</fullName>
    </submittedName>
</protein>
<gene>
    <name evidence="1" type="ORF">OKA104_LOCUS52745</name>
</gene>
<proteinExistence type="predicted"/>
<dbReference type="Proteomes" id="UP000663881">
    <property type="component" value="Unassembled WGS sequence"/>
</dbReference>
<evidence type="ECO:0000313" key="1">
    <source>
        <dbReference type="EMBL" id="CAF4424984.1"/>
    </source>
</evidence>